<proteinExistence type="predicted"/>
<sequence length="47" mass="5216">MTKPSSYSIVTMVICLIYSMSKWISTYSELLISFGIPPITASLLESL</sequence>
<keyword evidence="3" id="KW-1185">Reference proteome</keyword>
<name>A0A7J8WXD6_GOSAI</name>
<evidence type="ECO:0000313" key="3">
    <source>
        <dbReference type="Proteomes" id="UP000593577"/>
    </source>
</evidence>
<keyword evidence="1" id="KW-0472">Membrane</keyword>
<accession>A0A7J8WXD6</accession>
<keyword evidence="1" id="KW-0812">Transmembrane</keyword>
<comment type="caution">
    <text evidence="2">The sequence shown here is derived from an EMBL/GenBank/DDBJ whole genome shotgun (WGS) entry which is preliminary data.</text>
</comment>
<feature type="transmembrane region" description="Helical" evidence="1">
    <location>
        <begin position="6"/>
        <end position="24"/>
    </location>
</feature>
<dbReference type="EMBL" id="JABFAA010000004">
    <property type="protein sequence ID" value="MBA0679623.1"/>
    <property type="molecule type" value="Genomic_DNA"/>
</dbReference>
<dbReference type="AlphaFoldDB" id="A0A7J8WXD6"/>
<evidence type="ECO:0000313" key="2">
    <source>
        <dbReference type="EMBL" id="MBA0679623.1"/>
    </source>
</evidence>
<protein>
    <submittedName>
        <fullName evidence="2">Uncharacterized protein</fullName>
    </submittedName>
</protein>
<keyword evidence="1" id="KW-1133">Transmembrane helix</keyword>
<dbReference type="Proteomes" id="UP000593577">
    <property type="component" value="Unassembled WGS sequence"/>
</dbReference>
<gene>
    <name evidence="2" type="ORF">Goari_011382</name>
</gene>
<evidence type="ECO:0000256" key="1">
    <source>
        <dbReference type="SAM" id="Phobius"/>
    </source>
</evidence>
<reference evidence="2 3" key="1">
    <citation type="journal article" date="2019" name="Genome Biol. Evol.">
        <title>Insights into the evolution of the New World diploid cottons (Gossypium, subgenus Houzingenia) based on genome sequencing.</title>
        <authorList>
            <person name="Grover C.E."/>
            <person name="Arick M.A. 2nd"/>
            <person name="Thrash A."/>
            <person name="Conover J.L."/>
            <person name="Sanders W.S."/>
            <person name="Peterson D.G."/>
            <person name="Frelichowski J.E."/>
            <person name="Scheffler J.A."/>
            <person name="Scheffler B.E."/>
            <person name="Wendel J.F."/>
        </authorList>
    </citation>
    <scope>NUCLEOTIDE SEQUENCE [LARGE SCALE GENOMIC DNA]</scope>
    <source>
        <strain evidence="2">185</strain>
        <tissue evidence="2">Leaf</tissue>
    </source>
</reference>
<organism evidence="2 3">
    <name type="scientific">Gossypium aridum</name>
    <name type="common">American cotton</name>
    <name type="synonym">Erioxylum aridum</name>
    <dbReference type="NCBI Taxonomy" id="34290"/>
    <lineage>
        <taxon>Eukaryota</taxon>
        <taxon>Viridiplantae</taxon>
        <taxon>Streptophyta</taxon>
        <taxon>Embryophyta</taxon>
        <taxon>Tracheophyta</taxon>
        <taxon>Spermatophyta</taxon>
        <taxon>Magnoliopsida</taxon>
        <taxon>eudicotyledons</taxon>
        <taxon>Gunneridae</taxon>
        <taxon>Pentapetalae</taxon>
        <taxon>rosids</taxon>
        <taxon>malvids</taxon>
        <taxon>Malvales</taxon>
        <taxon>Malvaceae</taxon>
        <taxon>Malvoideae</taxon>
        <taxon>Gossypium</taxon>
    </lineage>
</organism>